<dbReference type="GO" id="GO:0048471">
    <property type="term" value="C:perinuclear region of cytoplasm"/>
    <property type="evidence" value="ECO:0007669"/>
    <property type="project" value="TreeGrafter"/>
</dbReference>
<protein>
    <submittedName>
        <fullName evidence="7">Uncharacterized protein</fullName>
    </submittedName>
</protein>
<evidence type="ECO:0000256" key="5">
    <source>
        <dbReference type="SAM" id="MobiDB-lite"/>
    </source>
</evidence>
<proteinExistence type="predicted"/>
<feature type="compositionally biased region" description="Basic and acidic residues" evidence="5">
    <location>
        <begin position="117"/>
        <end position="126"/>
    </location>
</feature>
<reference evidence="8" key="1">
    <citation type="journal article" date="2012" name="G3 (Bethesda)">
        <title>Pichia sorbitophila, an interspecies yeast hybrid reveals early steps of genome resolution following polyploidization.</title>
        <authorList>
            <person name="Leh Louis V."/>
            <person name="Despons L."/>
            <person name="Friedrich A."/>
            <person name="Martin T."/>
            <person name="Durrens P."/>
            <person name="Casaregola S."/>
            <person name="Neuveglise C."/>
            <person name="Fairhead C."/>
            <person name="Marck C."/>
            <person name="Cruz J.A."/>
            <person name="Straub M.L."/>
            <person name="Kugler V."/>
            <person name="Sacerdot C."/>
            <person name="Uzunov Z."/>
            <person name="Thierry A."/>
            <person name="Weiss S."/>
            <person name="Bleykasten C."/>
            <person name="De Montigny J."/>
            <person name="Jacques N."/>
            <person name="Jung P."/>
            <person name="Lemaire M."/>
            <person name="Mallet S."/>
            <person name="Morel G."/>
            <person name="Richard G.F."/>
            <person name="Sarkar A."/>
            <person name="Savel G."/>
            <person name="Schacherer J."/>
            <person name="Seret M.L."/>
            <person name="Talla E."/>
            <person name="Samson G."/>
            <person name="Jubin C."/>
            <person name="Poulain J."/>
            <person name="Vacherie B."/>
            <person name="Barbe V."/>
            <person name="Pelletier E."/>
            <person name="Sherman D.J."/>
            <person name="Westhof E."/>
            <person name="Weissenbach J."/>
            <person name="Baret P.V."/>
            <person name="Wincker P."/>
            <person name="Gaillardin C."/>
            <person name="Dujon B."/>
            <person name="Souciet J.L."/>
        </authorList>
    </citation>
    <scope>NUCLEOTIDE SEQUENCE [LARGE SCALE GENOMIC DNA]</scope>
    <source>
        <strain evidence="8">CBS 270.75 / DBVPG 7215 / KCTC 17166 / NRRL Y-17582</strain>
    </source>
</reference>
<feature type="region of interest" description="Disordered" evidence="5">
    <location>
        <begin position="1"/>
        <end position="57"/>
    </location>
</feature>
<organism evidence="7 8">
    <name type="scientific">Eremothecium cymbalariae (strain CBS 270.75 / DBVPG 7215 / KCTC 17166 / NRRL Y-17582)</name>
    <name type="common">Yeast</name>
    <dbReference type="NCBI Taxonomy" id="931890"/>
    <lineage>
        <taxon>Eukaryota</taxon>
        <taxon>Fungi</taxon>
        <taxon>Dikarya</taxon>
        <taxon>Ascomycota</taxon>
        <taxon>Saccharomycotina</taxon>
        <taxon>Saccharomycetes</taxon>
        <taxon>Saccharomycetales</taxon>
        <taxon>Saccharomycetaceae</taxon>
        <taxon>Eremothecium</taxon>
    </lineage>
</organism>
<feature type="compositionally biased region" description="Polar residues" evidence="5">
    <location>
        <begin position="106"/>
        <end position="116"/>
    </location>
</feature>
<accession>G8JW93</accession>
<dbReference type="eggNOG" id="KOG4812">
    <property type="taxonomic scope" value="Eukaryota"/>
</dbReference>
<gene>
    <name evidence="7" type="ordered locus">Ecym_7264</name>
</gene>
<dbReference type="GO" id="GO:0031398">
    <property type="term" value="P:positive regulation of protein ubiquitination"/>
    <property type="evidence" value="ECO:0007669"/>
    <property type="project" value="TreeGrafter"/>
</dbReference>
<evidence type="ECO:0000256" key="2">
    <source>
        <dbReference type="ARBA" id="ARBA00022692"/>
    </source>
</evidence>
<feature type="region of interest" description="Disordered" evidence="5">
    <location>
        <begin position="106"/>
        <end position="131"/>
    </location>
</feature>
<dbReference type="Pfam" id="PF10176">
    <property type="entry name" value="NEDD4_Bsd2"/>
    <property type="match status" value="1"/>
</dbReference>
<feature type="compositionally biased region" description="Polar residues" evidence="5">
    <location>
        <begin position="1"/>
        <end position="13"/>
    </location>
</feature>
<dbReference type="PANTHER" id="PTHR13396:SF5">
    <property type="entry name" value="NEDD4 FAMILY INTERACTING PROTEIN"/>
    <property type="match status" value="1"/>
</dbReference>
<name>G8JW93_ERECY</name>
<dbReference type="InterPro" id="IPR019325">
    <property type="entry name" value="NEDD4/Bsd2"/>
</dbReference>
<dbReference type="GeneID" id="11469518"/>
<dbReference type="InParanoid" id="G8JW93"/>
<keyword evidence="4 6" id="KW-0472">Membrane</keyword>
<keyword evidence="3 6" id="KW-1133">Transmembrane helix</keyword>
<evidence type="ECO:0000313" key="7">
    <source>
        <dbReference type="EMBL" id="AET41108.1"/>
    </source>
</evidence>
<dbReference type="HOGENOM" id="CLU_041193_2_0_1"/>
<dbReference type="RefSeq" id="XP_003647925.1">
    <property type="nucleotide sequence ID" value="XM_003647877.1"/>
</dbReference>
<evidence type="ECO:0000256" key="4">
    <source>
        <dbReference type="ARBA" id="ARBA00023136"/>
    </source>
</evidence>
<dbReference type="CDD" id="cd22212">
    <property type="entry name" value="NDFIP-like"/>
    <property type="match status" value="1"/>
</dbReference>
<evidence type="ECO:0000256" key="3">
    <source>
        <dbReference type="ARBA" id="ARBA00022989"/>
    </source>
</evidence>
<feature type="compositionally biased region" description="Polar residues" evidence="5">
    <location>
        <begin position="20"/>
        <end position="30"/>
    </location>
</feature>
<evidence type="ECO:0000256" key="1">
    <source>
        <dbReference type="ARBA" id="ARBA00004141"/>
    </source>
</evidence>
<evidence type="ECO:0000313" key="8">
    <source>
        <dbReference type="Proteomes" id="UP000006790"/>
    </source>
</evidence>
<dbReference type="GO" id="GO:0006623">
    <property type="term" value="P:protein targeting to vacuole"/>
    <property type="evidence" value="ECO:0007669"/>
    <property type="project" value="EnsemblFungi"/>
</dbReference>
<comment type="subcellular location">
    <subcellularLocation>
        <location evidence="1">Membrane</location>
        <topology evidence="1">Multi-pass membrane protein</topology>
    </subcellularLocation>
</comment>
<dbReference type="GO" id="GO:0000329">
    <property type="term" value="C:fungal-type vacuole membrane"/>
    <property type="evidence" value="ECO:0007669"/>
    <property type="project" value="EnsemblFungi"/>
</dbReference>
<dbReference type="KEGG" id="erc:Ecym_7264"/>
<dbReference type="STRING" id="931890.G8JW93"/>
<keyword evidence="8" id="KW-1185">Reference proteome</keyword>
<dbReference type="PANTHER" id="PTHR13396">
    <property type="entry name" value="NEDD4 FAMILY INTERACTING PROTEIN 1/2"/>
    <property type="match status" value="1"/>
</dbReference>
<dbReference type="OrthoDB" id="10003116at2759"/>
<dbReference type="FunCoup" id="G8JW93">
    <property type="interactions" value="51"/>
</dbReference>
<dbReference type="GO" id="GO:0006511">
    <property type="term" value="P:ubiquitin-dependent protein catabolic process"/>
    <property type="evidence" value="ECO:0007669"/>
    <property type="project" value="EnsemblFungi"/>
</dbReference>
<dbReference type="GO" id="GO:0005794">
    <property type="term" value="C:Golgi apparatus"/>
    <property type="evidence" value="ECO:0007669"/>
    <property type="project" value="TreeGrafter"/>
</dbReference>
<dbReference type="AlphaFoldDB" id="G8JW93"/>
<dbReference type="OMA" id="YNEICID"/>
<feature type="transmembrane region" description="Helical" evidence="6">
    <location>
        <begin position="269"/>
        <end position="289"/>
    </location>
</feature>
<evidence type="ECO:0000256" key="6">
    <source>
        <dbReference type="SAM" id="Phobius"/>
    </source>
</evidence>
<feature type="transmembrane region" description="Helical" evidence="6">
    <location>
        <begin position="166"/>
        <end position="188"/>
    </location>
</feature>
<feature type="compositionally biased region" description="Acidic residues" evidence="5">
    <location>
        <begin position="44"/>
        <end position="53"/>
    </location>
</feature>
<dbReference type="GO" id="GO:0005783">
    <property type="term" value="C:endoplasmic reticulum"/>
    <property type="evidence" value="ECO:0007669"/>
    <property type="project" value="EnsemblFungi"/>
</dbReference>
<keyword evidence="2 6" id="KW-0812">Transmembrane</keyword>
<dbReference type="EMBL" id="CP002503">
    <property type="protein sequence ID" value="AET41108.1"/>
    <property type="molecule type" value="Genomic_DNA"/>
</dbReference>
<dbReference type="GO" id="GO:0030001">
    <property type="term" value="P:metal ion transport"/>
    <property type="evidence" value="ECO:0007669"/>
    <property type="project" value="EnsemblFungi"/>
</dbReference>
<sequence>MNGSVEIGSSSRARSPATGVGSQPEQSVQQDPVEEASRRQQQQETEDTQDSTEETVRSRLQRHLDLVARHFNILDRLFKRNRTTVPFSESHVLQFGAHADGVFSNLTAKPESGSSREATEGDKPPTYDEAAADMAPPYYGIDDDGVGMYYNEICIDGLPVGNIVNFLWNLIISVSFQFVGFLLTYILHTSHAAKQGSRFGLGLTFMGYGYSMIPNDVTGKVGKGNELTRFQIEDPNNFADITPESLQQEPEDQFESHLSHGLMEKRSSLSPLAVILIVFGFAILIKSIYDYVLVKKMERQFLVQSETQTV</sequence>
<dbReference type="Proteomes" id="UP000006790">
    <property type="component" value="Chromosome 7"/>
</dbReference>